<evidence type="ECO:0000313" key="2">
    <source>
        <dbReference type="Proteomes" id="UP001607302"/>
    </source>
</evidence>
<keyword evidence="2" id="KW-1185">Reference proteome</keyword>
<protein>
    <submittedName>
        <fullName evidence="1">Uncharacterized protein</fullName>
    </submittedName>
</protein>
<dbReference type="AlphaFoldDB" id="A0ABD2BAD9"/>
<comment type="caution">
    <text evidence="1">The sequence shown here is derived from an EMBL/GenBank/DDBJ whole genome shotgun (WGS) entry which is preliminary data.</text>
</comment>
<sequence>MHFNAIGRVTAVRTTATVQTDYENDDNIIVENKSLLGDTYHASCFNETSTRFSKLSSTIVLKLYAYRYATASRLEFNK</sequence>
<dbReference type="Proteomes" id="UP001607302">
    <property type="component" value="Unassembled WGS sequence"/>
</dbReference>
<evidence type="ECO:0000313" key="1">
    <source>
        <dbReference type="EMBL" id="KAL2729659.1"/>
    </source>
</evidence>
<gene>
    <name evidence="1" type="ORF">V1478_005949</name>
</gene>
<reference evidence="1 2" key="1">
    <citation type="journal article" date="2024" name="Ann. Entomol. Soc. Am.">
        <title>Genomic analyses of the southern and eastern yellowjacket wasps (Hymenoptera: Vespidae) reveal evolutionary signatures of social life.</title>
        <authorList>
            <person name="Catto M.A."/>
            <person name="Caine P.B."/>
            <person name="Orr S.E."/>
            <person name="Hunt B.G."/>
            <person name="Goodisman M.A.D."/>
        </authorList>
    </citation>
    <scope>NUCLEOTIDE SEQUENCE [LARGE SCALE GENOMIC DNA]</scope>
    <source>
        <strain evidence="1">233</strain>
        <tissue evidence="1">Head and thorax</tissue>
    </source>
</reference>
<organism evidence="1 2">
    <name type="scientific">Vespula squamosa</name>
    <name type="common">Southern yellow jacket</name>
    <name type="synonym">Wasp</name>
    <dbReference type="NCBI Taxonomy" id="30214"/>
    <lineage>
        <taxon>Eukaryota</taxon>
        <taxon>Metazoa</taxon>
        <taxon>Ecdysozoa</taxon>
        <taxon>Arthropoda</taxon>
        <taxon>Hexapoda</taxon>
        <taxon>Insecta</taxon>
        <taxon>Pterygota</taxon>
        <taxon>Neoptera</taxon>
        <taxon>Endopterygota</taxon>
        <taxon>Hymenoptera</taxon>
        <taxon>Apocrita</taxon>
        <taxon>Aculeata</taxon>
        <taxon>Vespoidea</taxon>
        <taxon>Vespidae</taxon>
        <taxon>Vespinae</taxon>
        <taxon>Vespula</taxon>
    </lineage>
</organism>
<dbReference type="EMBL" id="JAUDFV010000130">
    <property type="protein sequence ID" value="KAL2729659.1"/>
    <property type="molecule type" value="Genomic_DNA"/>
</dbReference>
<accession>A0ABD2BAD9</accession>
<name>A0ABD2BAD9_VESSQ</name>
<proteinExistence type="predicted"/>